<evidence type="ECO:0000313" key="2">
    <source>
        <dbReference type="Proteomes" id="UP000603141"/>
    </source>
</evidence>
<keyword evidence="2" id="KW-1185">Reference proteome</keyword>
<dbReference type="AlphaFoldDB" id="A0A934S519"/>
<organism evidence="1 2">
    <name type="scientific">Luteolibacter pohnpeiensis</name>
    <dbReference type="NCBI Taxonomy" id="454153"/>
    <lineage>
        <taxon>Bacteria</taxon>
        <taxon>Pseudomonadati</taxon>
        <taxon>Verrucomicrobiota</taxon>
        <taxon>Verrucomicrobiia</taxon>
        <taxon>Verrucomicrobiales</taxon>
        <taxon>Verrucomicrobiaceae</taxon>
        <taxon>Luteolibacter</taxon>
    </lineage>
</organism>
<gene>
    <name evidence="1" type="ORF">JIN85_06275</name>
</gene>
<name>A0A934S519_9BACT</name>
<evidence type="ECO:0000313" key="1">
    <source>
        <dbReference type="EMBL" id="MBK1882013.1"/>
    </source>
</evidence>
<comment type="caution">
    <text evidence="1">The sequence shown here is derived from an EMBL/GenBank/DDBJ whole genome shotgun (WGS) entry which is preliminary data.</text>
</comment>
<dbReference type="EMBL" id="JAENIJ010000007">
    <property type="protein sequence ID" value="MBK1882013.1"/>
    <property type="molecule type" value="Genomic_DNA"/>
</dbReference>
<protein>
    <submittedName>
        <fullName evidence="1">Uncharacterized protein</fullName>
    </submittedName>
</protein>
<accession>A0A934S519</accession>
<dbReference type="Proteomes" id="UP000603141">
    <property type="component" value="Unassembled WGS sequence"/>
</dbReference>
<proteinExistence type="predicted"/>
<reference evidence="1" key="1">
    <citation type="submission" date="2021-01" db="EMBL/GenBank/DDBJ databases">
        <title>Modified the classification status of verrucomicrobia.</title>
        <authorList>
            <person name="Feng X."/>
        </authorList>
    </citation>
    <scope>NUCLEOTIDE SEQUENCE</scope>
    <source>
        <strain evidence="1">KCTC 22041</strain>
    </source>
</reference>
<sequence length="113" mass="12924">MIFLSSSGEHRRFGSIKDQKPHVESKLKDGSTWRIWYIMLGTRSEGIRGELVAPDGSLIVGEKLDEKKNVQGVVYVWKGSFKGRKNLFDNTGWLHEKLDEYSPSRKVIEKASK</sequence>
<dbReference type="RefSeq" id="WP_200268734.1">
    <property type="nucleotide sequence ID" value="NZ_JAENIJ010000007.1"/>
</dbReference>